<evidence type="ECO:0000256" key="1">
    <source>
        <dbReference type="ARBA" id="ARBA00004575"/>
    </source>
</evidence>
<reference evidence="10" key="1">
    <citation type="submission" date="2013-07" db="EMBL/GenBank/DDBJ databases">
        <authorList>
            <person name="Geib S."/>
        </authorList>
    </citation>
    <scope>NUCLEOTIDE SEQUENCE</scope>
</reference>
<feature type="transmembrane region" description="Helical" evidence="9">
    <location>
        <begin position="34"/>
        <end position="51"/>
    </location>
</feature>
<evidence type="ECO:0000256" key="2">
    <source>
        <dbReference type="ARBA" id="ARBA00005748"/>
    </source>
</evidence>
<feature type="transmembrane region" description="Helical" evidence="9">
    <location>
        <begin position="86"/>
        <end position="109"/>
    </location>
</feature>
<organism evidence="10">
    <name type="scientific">Ceratitis capitata</name>
    <name type="common">Mediterranean fruit fly</name>
    <name type="synonym">Tephritis capitata</name>
    <dbReference type="NCBI Taxonomy" id="7213"/>
    <lineage>
        <taxon>Eukaryota</taxon>
        <taxon>Metazoa</taxon>
        <taxon>Ecdysozoa</taxon>
        <taxon>Arthropoda</taxon>
        <taxon>Hexapoda</taxon>
        <taxon>Insecta</taxon>
        <taxon>Pterygota</taxon>
        <taxon>Neoptera</taxon>
        <taxon>Endopterygota</taxon>
        <taxon>Diptera</taxon>
        <taxon>Brachycera</taxon>
        <taxon>Muscomorpha</taxon>
        <taxon>Tephritoidea</taxon>
        <taxon>Tephritidae</taxon>
        <taxon>Ceratitis</taxon>
        <taxon>Ceratitis</taxon>
    </lineage>
</organism>
<keyword evidence="3 9" id="KW-0812">Transmembrane</keyword>
<dbReference type="Pfam" id="PF10225">
    <property type="entry name" value="NEMP"/>
    <property type="match status" value="1"/>
</dbReference>
<feature type="compositionally biased region" description="Polar residues" evidence="8">
    <location>
        <begin position="297"/>
        <end position="307"/>
    </location>
</feature>
<protein>
    <submittedName>
        <fullName evidence="10">Transmembrane protein 194A</fullName>
    </submittedName>
</protein>
<reference evidence="10" key="2">
    <citation type="journal article" date="2014" name="BMC Genomics">
        <title>A genomic perspective to assessing quality of mass-reared SIT flies used in Mediterranean fruit fly (Ceratitis capitata) eradication in California.</title>
        <authorList>
            <person name="Calla B."/>
            <person name="Hall B."/>
            <person name="Hou S."/>
            <person name="Geib S.M."/>
        </authorList>
    </citation>
    <scope>NUCLEOTIDE SEQUENCE</scope>
</reference>
<comment type="similarity">
    <text evidence="2">Belongs to the NEMP family.</text>
</comment>
<dbReference type="OrthoDB" id="509138at2759"/>
<comment type="subcellular location">
    <subcellularLocation>
        <location evidence="1">Nucleus inner membrane</location>
        <topology evidence="1">Multi-pass membrane protein</topology>
        <orientation evidence="1">Nucleoplasmic side</orientation>
    </subcellularLocation>
</comment>
<dbReference type="InterPro" id="IPR019358">
    <property type="entry name" value="NEMP_fam"/>
</dbReference>
<evidence type="ECO:0000256" key="8">
    <source>
        <dbReference type="SAM" id="MobiDB-lite"/>
    </source>
</evidence>
<accession>W8C7I9</accession>
<keyword evidence="7" id="KW-0539">Nucleus</keyword>
<dbReference type="PANTHER" id="PTHR13598:SF1">
    <property type="entry name" value="AT07567P-RELATED"/>
    <property type="match status" value="1"/>
</dbReference>
<feature type="region of interest" description="Disordered" evidence="8">
    <location>
        <begin position="287"/>
        <end position="319"/>
    </location>
</feature>
<keyword evidence="4" id="KW-0732">Signal</keyword>
<evidence type="ECO:0000256" key="4">
    <source>
        <dbReference type="ARBA" id="ARBA00022729"/>
    </source>
</evidence>
<proteinExistence type="evidence at transcript level"/>
<dbReference type="PANTHER" id="PTHR13598">
    <property type="entry name" value="AT07567P-RELATED"/>
    <property type="match status" value="1"/>
</dbReference>
<dbReference type="AlphaFoldDB" id="W8C7I9"/>
<evidence type="ECO:0000313" key="10">
    <source>
        <dbReference type="EMBL" id="JAC02962.1"/>
    </source>
</evidence>
<evidence type="ECO:0000256" key="3">
    <source>
        <dbReference type="ARBA" id="ARBA00022692"/>
    </source>
</evidence>
<name>W8C7I9_CERCA</name>
<gene>
    <name evidence="10" type="primary">T194A</name>
</gene>
<evidence type="ECO:0000256" key="5">
    <source>
        <dbReference type="ARBA" id="ARBA00022989"/>
    </source>
</evidence>
<dbReference type="EMBL" id="GAMC01003594">
    <property type="protein sequence ID" value="JAC02962.1"/>
    <property type="molecule type" value="mRNA"/>
</dbReference>
<dbReference type="GO" id="GO:0005637">
    <property type="term" value="C:nuclear inner membrane"/>
    <property type="evidence" value="ECO:0007669"/>
    <property type="project" value="UniProtKB-SubCell"/>
</dbReference>
<feature type="transmembrane region" description="Helical" evidence="9">
    <location>
        <begin position="63"/>
        <end position="80"/>
    </location>
</feature>
<keyword evidence="6 9" id="KW-0472">Membrane</keyword>
<evidence type="ECO:0000256" key="9">
    <source>
        <dbReference type="SAM" id="Phobius"/>
    </source>
</evidence>
<sequence length="340" mass="40176">MVYTMLIGGWSLGIYFLHRLWNNIQLIFQLYRTYVIWYIIITGLTSFFICYRIGPPKNKRSKNIIKWILQIIALALIYFSSQYEEASILISTMIIVMHYFPHSIFYKLVAMYRRFFPPKRRLLTREEFYEEGIRETSKALNELRMFASSPDCKQWKVVSKLSDPVRFAAFVEGESHLREEEISNFHILAQALEFDVTDSSDEEVVKERSKKVYDDSIDSGHGNTNQLQKPQNFPFDEFNVEENASNSKSYRTFQKTNSAKKEMHEHWLYSGERYQKYQSKTLNLQVKGDKDNKRSRTPQIDKSNELYSGSLGRNKKNIQKYNQCQKSINFDDYGNSESDN</sequence>
<evidence type="ECO:0000256" key="6">
    <source>
        <dbReference type="ARBA" id="ARBA00023136"/>
    </source>
</evidence>
<keyword evidence="5 9" id="KW-1133">Transmembrane helix</keyword>
<evidence type="ECO:0000256" key="7">
    <source>
        <dbReference type="ARBA" id="ARBA00023242"/>
    </source>
</evidence>